<keyword evidence="3" id="KW-1185">Reference proteome</keyword>
<reference evidence="2 3" key="1">
    <citation type="submission" date="2014-04" db="EMBL/GenBank/DDBJ databases">
        <authorList>
            <consortium name="DOE Joint Genome Institute"/>
            <person name="Kuo A."/>
            <person name="Kohler A."/>
            <person name="Nagy L.G."/>
            <person name="Floudas D."/>
            <person name="Copeland A."/>
            <person name="Barry K.W."/>
            <person name="Cichocki N."/>
            <person name="Veneault-Fourrey C."/>
            <person name="LaButti K."/>
            <person name="Lindquist E.A."/>
            <person name="Lipzen A."/>
            <person name="Lundell T."/>
            <person name="Morin E."/>
            <person name="Murat C."/>
            <person name="Sun H."/>
            <person name="Tunlid A."/>
            <person name="Henrissat B."/>
            <person name="Grigoriev I.V."/>
            <person name="Hibbett D.S."/>
            <person name="Martin F."/>
            <person name="Nordberg H.P."/>
            <person name="Cantor M.N."/>
            <person name="Hua S.X."/>
        </authorList>
    </citation>
    <scope>NUCLEOTIDE SEQUENCE [LARGE SCALE GENOMIC DNA]</scope>
    <source>
        <strain evidence="2 3">Foug A</strain>
    </source>
</reference>
<accession>A0A0C3E069</accession>
<organism evidence="2 3">
    <name type="scientific">Scleroderma citrinum Foug A</name>
    <dbReference type="NCBI Taxonomy" id="1036808"/>
    <lineage>
        <taxon>Eukaryota</taxon>
        <taxon>Fungi</taxon>
        <taxon>Dikarya</taxon>
        <taxon>Basidiomycota</taxon>
        <taxon>Agaricomycotina</taxon>
        <taxon>Agaricomycetes</taxon>
        <taxon>Agaricomycetidae</taxon>
        <taxon>Boletales</taxon>
        <taxon>Sclerodermatineae</taxon>
        <taxon>Sclerodermataceae</taxon>
        <taxon>Scleroderma</taxon>
    </lineage>
</organism>
<dbReference type="InterPro" id="IPR016181">
    <property type="entry name" value="Acyl_CoA_acyltransferase"/>
</dbReference>
<evidence type="ECO:0000256" key="1">
    <source>
        <dbReference type="ARBA" id="ARBA00022679"/>
    </source>
</evidence>
<dbReference type="Gene3D" id="3.40.630.30">
    <property type="match status" value="1"/>
</dbReference>
<dbReference type="OrthoDB" id="2564232at2759"/>
<dbReference type="Proteomes" id="UP000053989">
    <property type="component" value="Unassembled WGS sequence"/>
</dbReference>
<reference evidence="3" key="2">
    <citation type="submission" date="2015-01" db="EMBL/GenBank/DDBJ databases">
        <title>Evolutionary Origins and Diversification of the Mycorrhizal Mutualists.</title>
        <authorList>
            <consortium name="DOE Joint Genome Institute"/>
            <consortium name="Mycorrhizal Genomics Consortium"/>
            <person name="Kohler A."/>
            <person name="Kuo A."/>
            <person name="Nagy L.G."/>
            <person name="Floudas D."/>
            <person name="Copeland A."/>
            <person name="Barry K.W."/>
            <person name="Cichocki N."/>
            <person name="Veneault-Fourrey C."/>
            <person name="LaButti K."/>
            <person name="Lindquist E.A."/>
            <person name="Lipzen A."/>
            <person name="Lundell T."/>
            <person name="Morin E."/>
            <person name="Murat C."/>
            <person name="Riley R."/>
            <person name="Ohm R."/>
            <person name="Sun H."/>
            <person name="Tunlid A."/>
            <person name="Henrissat B."/>
            <person name="Grigoriev I.V."/>
            <person name="Hibbett D.S."/>
            <person name="Martin F."/>
        </authorList>
    </citation>
    <scope>NUCLEOTIDE SEQUENCE [LARGE SCALE GENOMIC DNA]</scope>
    <source>
        <strain evidence="3">Foug A</strain>
    </source>
</reference>
<dbReference type="AlphaFoldDB" id="A0A0C3E069"/>
<name>A0A0C3E069_9AGAM</name>
<evidence type="ECO:0008006" key="4">
    <source>
        <dbReference type="Google" id="ProtNLM"/>
    </source>
</evidence>
<gene>
    <name evidence="2" type="ORF">SCLCIDRAFT_111153</name>
</gene>
<evidence type="ECO:0000313" key="3">
    <source>
        <dbReference type="Proteomes" id="UP000053989"/>
    </source>
</evidence>
<dbReference type="HOGENOM" id="CLU_084809_0_0_1"/>
<evidence type="ECO:0000313" key="2">
    <source>
        <dbReference type="EMBL" id="KIM66165.1"/>
    </source>
</evidence>
<sequence length="268" mass="30274">MSVPNAQIRPYRPDDDKVVKFALGMAHTEGLAVANRRAALHPLTLSIWVALSCIMIEYFNWWPNPEHGFLGWLSPVPAFACWAVPILSLIDWVNRPYFEDVASDILRRPDVADIQEYYARSPSSGFFVLEYDNRVIGLIAVDASEDSQSDKNSVKTGEIQEKNRVSSKGTSSTAKICHIFVENPFRNADVQDDLVAFATNHAFTASSDVKEIKVTTSSLLGYVQNSLRHCKFTTDEVVERVGIYRWKTQAMRLKRRQWEKSRGKGAST</sequence>
<dbReference type="GO" id="GO:0008080">
    <property type="term" value="F:N-acetyltransferase activity"/>
    <property type="evidence" value="ECO:0007669"/>
    <property type="project" value="InterPro"/>
</dbReference>
<dbReference type="InParanoid" id="A0A0C3E069"/>
<dbReference type="InterPro" id="IPR050769">
    <property type="entry name" value="NAT_camello-type"/>
</dbReference>
<dbReference type="SUPFAM" id="SSF55729">
    <property type="entry name" value="Acyl-CoA N-acyltransferases (Nat)"/>
    <property type="match status" value="1"/>
</dbReference>
<proteinExistence type="predicted"/>
<protein>
    <recommendedName>
        <fullName evidence="4">N-acetyltransferase domain-containing protein</fullName>
    </recommendedName>
</protein>
<dbReference type="PANTHER" id="PTHR13947:SF37">
    <property type="entry name" value="LD18367P"/>
    <property type="match status" value="1"/>
</dbReference>
<dbReference type="EMBL" id="KN822018">
    <property type="protein sequence ID" value="KIM66165.1"/>
    <property type="molecule type" value="Genomic_DNA"/>
</dbReference>
<keyword evidence="1" id="KW-0808">Transferase</keyword>
<dbReference type="PANTHER" id="PTHR13947">
    <property type="entry name" value="GNAT FAMILY N-ACETYLTRANSFERASE"/>
    <property type="match status" value="1"/>
</dbReference>